<dbReference type="PROSITE" id="PS00031">
    <property type="entry name" value="NUCLEAR_REC_DBD_1"/>
    <property type="match status" value="1"/>
</dbReference>
<feature type="transmembrane region" description="Helical" evidence="24">
    <location>
        <begin position="533"/>
        <end position="550"/>
    </location>
</feature>
<feature type="region of interest" description="Disordered" evidence="23">
    <location>
        <begin position="135"/>
        <end position="233"/>
    </location>
</feature>
<keyword evidence="18" id="KW-0804">Transcription</keyword>
<proteinExistence type="inferred from homology"/>
<keyword evidence="20 22" id="KW-0739">Sodium transport</keyword>
<dbReference type="Pfam" id="PF00104">
    <property type="entry name" value="Hormone_recep"/>
    <property type="match status" value="1"/>
</dbReference>
<evidence type="ECO:0000256" key="9">
    <source>
        <dbReference type="ARBA" id="ARBA00022753"/>
    </source>
</evidence>
<evidence type="ECO:0000313" key="27">
    <source>
        <dbReference type="EMBL" id="CAH3157760.1"/>
    </source>
</evidence>
<evidence type="ECO:0000256" key="6">
    <source>
        <dbReference type="ARBA" id="ARBA00022475"/>
    </source>
</evidence>
<sequence length="1026" mass="115542">MERSSLQLSLETQQTMQALDRKPIILCRVCGDRSSGKHYGVFTCDGCRGFFKRSIRRNLTYQCKERGNCTVDVTRRNQCQACRLKKCFEVKMNKDAVQHERAPRSSQVVPVVPTCSVLSGSYEQPPAHAIPEQLYSYSKSNPGDRSQRRGSPERELESNRLSDISRFSPPVPQYHGQNNNQSPDSSKKRNFLSIASLIDTKDNSAQPSSSTTDTIPKHESEDPRERSPLVYQPSPESVYESAVQLLYMSVTWARNIPTFLDLPFRDQAILLEEGWSELFVLSAAQFSLPVDMGPLLSAAGLQVDKAPTDKIVAGMADIRLLQNVVARFKRVEIDSTEYACLKAIVLFKPDLRGLRAPHMVERLQDQAQAMLGEHCRSQNPDQQFVIGVVRLRVSFSTIIEAQNEDSDLVKEMEAAEKEKKYSEIDTAFLLVMMFLLIITVLTVWLFKVKRFRFLHETGVCMIYGMIIGLLIKYLSRNKRVEVTYPNCTISTARKKLYISTSNGSQYSYTLSGAVQNSGQESELEQMAVFDPEIFFYVLLPPIIFYAGYDMKKRFFFRNIGAILTYAFVGTTVSCMVFGGTMYAYTKFDSRHVPKEFGFLECLLFGALISATDPVTVLAIFHDLHVDVDLYALVFGESVMNDAVAIVLFRSVETYLLDNAGTGFQVDKFFESVGVFIGVFSGSFFLGFAMGLVTALVTKLTKISDFPLLETALFFLLSWTTFLMAEAANLTGIVAVLFCGISQAHYTYNNLSEESKQNTKQTFALLNFLAESFIFSYMGLSLFTFQHHQWNIGFISWTFVAMTLGRLLNVYPLSFLLNLGRHRKISYQFQHMMVFAGLRGAVAFALAMRNTESVSRQMMLTSVLIVVLVTVIFNGGATMSVLSFLRIRVGVDPEEEDKRSTYVSEADDNLRSAQSHYERAWIFRKWYDFDVKYMKPIFTNYGQPLTETLPGWCGPLARFLSRSRPDAKAETVVTDSDEDMLNINGELSFTSEVMVRPASGSVNSGEPPDQIMEGDLGLGAVQMTSRA</sequence>
<keyword evidence="9" id="KW-0967">Endosome</keyword>
<evidence type="ECO:0000259" key="25">
    <source>
        <dbReference type="PROSITE" id="PS51030"/>
    </source>
</evidence>
<keyword evidence="14" id="KW-0915">Sodium</keyword>
<feature type="transmembrane region" description="Helical" evidence="24">
    <location>
        <begin position="668"/>
        <end position="695"/>
    </location>
</feature>
<gene>
    <name evidence="27" type="ORF">PMEA_00030147</name>
</gene>
<keyword evidence="19" id="KW-0675">Receptor</keyword>
<dbReference type="PRINTS" id="PR00047">
    <property type="entry name" value="STROIDFINGER"/>
</dbReference>
<evidence type="ECO:0000256" key="22">
    <source>
        <dbReference type="RuleBase" id="RU003722"/>
    </source>
</evidence>
<feature type="compositionally biased region" description="Basic and acidic residues" evidence="23">
    <location>
        <begin position="145"/>
        <end position="160"/>
    </location>
</feature>
<dbReference type="Gene3D" id="3.30.50.10">
    <property type="entry name" value="Erythroid Transcription Factor GATA-1, subunit A"/>
    <property type="match status" value="1"/>
</dbReference>
<dbReference type="SMART" id="SM00430">
    <property type="entry name" value="HOLI"/>
    <property type="match status" value="1"/>
</dbReference>
<evidence type="ECO:0000256" key="16">
    <source>
        <dbReference type="ARBA" id="ARBA00023125"/>
    </source>
</evidence>
<dbReference type="PRINTS" id="PR01084">
    <property type="entry name" value="NAHEXCHNGR"/>
</dbReference>
<protein>
    <recommendedName>
        <fullName evidence="22">Sodium/hydrogen exchanger</fullName>
    </recommendedName>
</protein>
<dbReference type="EMBL" id="CALNXJ010000065">
    <property type="protein sequence ID" value="CAH3157760.1"/>
    <property type="molecule type" value="Genomic_DNA"/>
</dbReference>
<dbReference type="InterPro" id="IPR006153">
    <property type="entry name" value="Cation/H_exchanger_TM"/>
</dbReference>
<dbReference type="GO" id="GO:0015385">
    <property type="term" value="F:sodium:proton antiporter activity"/>
    <property type="evidence" value="ECO:0007669"/>
    <property type="project" value="InterPro"/>
</dbReference>
<evidence type="ECO:0000256" key="23">
    <source>
        <dbReference type="SAM" id="MobiDB-lite"/>
    </source>
</evidence>
<evidence type="ECO:0000256" key="10">
    <source>
        <dbReference type="ARBA" id="ARBA00022771"/>
    </source>
</evidence>
<keyword evidence="22" id="KW-0050">Antiport</keyword>
<feature type="compositionally biased region" description="Polar residues" evidence="23">
    <location>
        <begin position="175"/>
        <end position="184"/>
    </location>
</feature>
<organism evidence="27 28">
    <name type="scientific">Pocillopora meandrina</name>
    <dbReference type="NCBI Taxonomy" id="46732"/>
    <lineage>
        <taxon>Eukaryota</taxon>
        <taxon>Metazoa</taxon>
        <taxon>Cnidaria</taxon>
        <taxon>Anthozoa</taxon>
        <taxon>Hexacorallia</taxon>
        <taxon>Scleractinia</taxon>
        <taxon>Astrocoeniina</taxon>
        <taxon>Pocilloporidae</taxon>
        <taxon>Pocillopora</taxon>
    </lineage>
</organism>
<evidence type="ECO:0000256" key="13">
    <source>
        <dbReference type="ARBA" id="ARBA00023015"/>
    </source>
</evidence>
<dbReference type="NCBIfam" id="TIGR00840">
    <property type="entry name" value="b_cpa1"/>
    <property type="match status" value="1"/>
</dbReference>
<dbReference type="InterPro" id="IPR000536">
    <property type="entry name" value="Nucl_hrmn_rcpt_lig-bd"/>
</dbReference>
<feature type="transmembrane region" description="Helical" evidence="24">
    <location>
        <begin position="794"/>
        <end position="816"/>
    </location>
</feature>
<evidence type="ECO:0000313" key="28">
    <source>
        <dbReference type="Proteomes" id="UP001159428"/>
    </source>
</evidence>
<dbReference type="CDD" id="cd07164">
    <property type="entry name" value="NR_DBD_PNR_like_1"/>
    <property type="match status" value="1"/>
</dbReference>
<dbReference type="Proteomes" id="UP001159428">
    <property type="component" value="Unassembled WGS sequence"/>
</dbReference>
<dbReference type="InterPro" id="IPR013088">
    <property type="entry name" value="Znf_NHR/GATA"/>
</dbReference>
<keyword evidence="7 22" id="KW-0812">Transmembrane</keyword>
<reference evidence="27 28" key="1">
    <citation type="submission" date="2022-05" db="EMBL/GenBank/DDBJ databases">
        <authorList>
            <consortium name="Genoscope - CEA"/>
            <person name="William W."/>
        </authorList>
    </citation>
    <scope>NUCLEOTIDE SEQUENCE [LARGE SCALE GENOMIC DNA]</scope>
</reference>
<evidence type="ECO:0000256" key="11">
    <source>
        <dbReference type="ARBA" id="ARBA00022833"/>
    </source>
</evidence>
<dbReference type="InterPro" id="IPR004709">
    <property type="entry name" value="NaH_exchanger"/>
</dbReference>
<keyword evidence="13" id="KW-0805">Transcription regulation</keyword>
<evidence type="ECO:0000256" key="14">
    <source>
        <dbReference type="ARBA" id="ARBA00023053"/>
    </source>
</evidence>
<dbReference type="GO" id="GO:0015386">
    <property type="term" value="F:potassium:proton antiporter activity"/>
    <property type="evidence" value="ECO:0007669"/>
    <property type="project" value="TreeGrafter"/>
</dbReference>
<evidence type="ECO:0000256" key="21">
    <source>
        <dbReference type="ARBA" id="ARBA00023242"/>
    </source>
</evidence>
<evidence type="ECO:0000256" key="20">
    <source>
        <dbReference type="ARBA" id="ARBA00023201"/>
    </source>
</evidence>
<accession>A0AAU9XSR1</accession>
<comment type="similarity">
    <text evidence="4 22">Belongs to the monovalent cation:proton antiporter 1 (CPA1) transporter (TC 2.A.36) family.</text>
</comment>
<comment type="caution">
    <text evidence="27">The sequence shown here is derived from an EMBL/GenBank/DDBJ whole genome shotgun (WGS) entry which is preliminary data.</text>
</comment>
<dbReference type="PROSITE" id="PS51843">
    <property type="entry name" value="NR_LBD"/>
    <property type="match status" value="1"/>
</dbReference>
<evidence type="ECO:0000256" key="15">
    <source>
        <dbReference type="ARBA" id="ARBA00023065"/>
    </source>
</evidence>
<dbReference type="PRINTS" id="PR01088">
    <property type="entry name" value="NAHEXCHNGR6"/>
</dbReference>
<comment type="subcellular location">
    <subcellularLocation>
        <location evidence="3">Cell membrane</location>
        <topology evidence="3">Multi-pass membrane protein</topology>
    </subcellularLocation>
    <subcellularLocation>
        <location evidence="1">Nucleus</location>
    </subcellularLocation>
    <subcellularLocation>
        <location evidence="2">Recycling endosome membrane</location>
        <topology evidence="2">Multi-pass membrane protein</topology>
    </subcellularLocation>
</comment>
<dbReference type="SUPFAM" id="SSF48508">
    <property type="entry name" value="Nuclear receptor ligand-binding domain"/>
    <property type="match status" value="1"/>
</dbReference>
<keyword evidence="6" id="KW-1003">Cell membrane</keyword>
<dbReference type="PROSITE" id="PS51030">
    <property type="entry name" value="NUCLEAR_REC_DBD_2"/>
    <property type="match status" value="1"/>
</dbReference>
<dbReference type="Pfam" id="PF00105">
    <property type="entry name" value="zf-C4"/>
    <property type="match status" value="1"/>
</dbReference>
<keyword evidence="28" id="KW-1185">Reference proteome</keyword>
<evidence type="ECO:0000256" key="8">
    <source>
        <dbReference type="ARBA" id="ARBA00022723"/>
    </source>
</evidence>
<feature type="transmembrane region" description="Helical" evidence="24">
    <location>
        <begin position="562"/>
        <end position="584"/>
    </location>
</feature>
<evidence type="ECO:0000256" key="17">
    <source>
        <dbReference type="ARBA" id="ARBA00023136"/>
    </source>
</evidence>
<feature type="transmembrane region" description="Helical" evidence="24">
    <location>
        <begin position="859"/>
        <end position="884"/>
    </location>
</feature>
<dbReference type="GO" id="GO:0005886">
    <property type="term" value="C:plasma membrane"/>
    <property type="evidence" value="ECO:0007669"/>
    <property type="project" value="UniProtKB-SubCell"/>
</dbReference>
<keyword evidence="10" id="KW-0863">Zinc-finger</keyword>
<evidence type="ECO:0000256" key="7">
    <source>
        <dbReference type="ARBA" id="ARBA00022692"/>
    </source>
</evidence>
<keyword evidence="11" id="KW-0862">Zinc</keyword>
<dbReference type="InterPro" id="IPR018422">
    <property type="entry name" value="Cation/H_exchanger_CPA1"/>
</dbReference>
<keyword evidence="21" id="KW-0539">Nucleus</keyword>
<dbReference type="InterPro" id="IPR035500">
    <property type="entry name" value="NHR-like_dom_sf"/>
</dbReference>
<feature type="transmembrane region" description="Helical" evidence="24">
    <location>
        <begin position="762"/>
        <end position="782"/>
    </location>
</feature>
<dbReference type="PANTHER" id="PTHR10110">
    <property type="entry name" value="SODIUM/HYDROGEN EXCHANGER"/>
    <property type="match status" value="1"/>
</dbReference>
<evidence type="ECO:0000256" key="12">
    <source>
        <dbReference type="ARBA" id="ARBA00022989"/>
    </source>
</evidence>
<feature type="compositionally biased region" description="Polar residues" evidence="23">
    <location>
        <begin position="203"/>
        <end position="214"/>
    </location>
</feature>
<evidence type="ECO:0000256" key="24">
    <source>
        <dbReference type="SAM" id="Phobius"/>
    </source>
</evidence>
<evidence type="ECO:0000256" key="19">
    <source>
        <dbReference type="ARBA" id="ARBA00023170"/>
    </source>
</evidence>
<evidence type="ECO:0000259" key="26">
    <source>
        <dbReference type="PROSITE" id="PS51843"/>
    </source>
</evidence>
<evidence type="ECO:0000256" key="4">
    <source>
        <dbReference type="ARBA" id="ARBA00007367"/>
    </source>
</evidence>
<dbReference type="GO" id="GO:0051453">
    <property type="term" value="P:regulation of intracellular pH"/>
    <property type="evidence" value="ECO:0007669"/>
    <property type="project" value="TreeGrafter"/>
</dbReference>
<evidence type="ECO:0000256" key="2">
    <source>
        <dbReference type="ARBA" id="ARBA00004195"/>
    </source>
</evidence>
<dbReference type="SMART" id="SM00399">
    <property type="entry name" value="ZnF_C4"/>
    <property type="match status" value="1"/>
</dbReference>
<feature type="compositionally biased region" description="Basic and acidic residues" evidence="23">
    <location>
        <begin position="215"/>
        <end position="227"/>
    </location>
</feature>
<dbReference type="Gene3D" id="6.10.140.1330">
    <property type="match status" value="1"/>
</dbReference>
<feature type="transmembrane region" description="Helical" evidence="24">
    <location>
        <begin position="427"/>
        <end position="446"/>
    </location>
</feature>
<dbReference type="InterPro" id="IPR002090">
    <property type="entry name" value="NHE-6/7/9"/>
</dbReference>
<dbReference type="GO" id="GO:0005634">
    <property type="term" value="C:nucleus"/>
    <property type="evidence" value="ECO:0007669"/>
    <property type="project" value="UniProtKB-SubCell"/>
</dbReference>
<feature type="domain" description="Nuclear receptor" evidence="25">
    <location>
        <begin position="24"/>
        <end position="99"/>
    </location>
</feature>
<feature type="transmembrane region" description="Helical" evidence="24">
    <location>
        <begin position="596"/>
        <end position="620"/>
    </location>
</feature>
<dbReference type="GO" id="GO:0043565">
    <property type="term" value="F:sequence-specific DNA binding"/>
    <property type="evidence" value="ECO:0007669"/>
    <property type="project" value="InterPro"/>
</dbReference>
<feature type="transmembrane region" description="Helical" evidence="24">
    <location>
        <begin position="828"/>
        <end position="847"/>
    </location>
</feature>
<keyword evidence="16" id="KW-0238">DNA-binding</keyword>
<dbReference type="GO" id="GO:0098719">
    <property type="term" value="P:sodium ion import across plasma membrane"/>
    <property type="evidence" value="ECO:0007669"/>
    <property type="project" value="TreeGrafter"/>
</dbReference>
<dbReference type="FunFam" id="3.30.50.10:FF:000006">
    <property type="entry name" value="Nuclear receptor subfamily 5 group A member"/>
    <property type="match status" value="1"/>
</dbReference>
<keyword evidence="17 24" id="KW-0472">Membrane</keyword>
<keyword evidence="8" id="KW-0479">Metal-binding</keyword>
<evidence type="ECO:0000256" key="3">
    <source>
        <dbReference type="ARBA" id="ARBA00004651"/>
    </source>
</evidence>
<evidence type="ECO:0000256" key="1">
    <source>
        <dbReference type="ARBA" id="ARBA00004123"/>
    </source>
</evidence>
<keyword evidence="5 22" id="KW-0813">Transport</keyword>
<dbReference type="GO" id="GO:0008270">
    <property type="term" value="F:zinc ion binding"/>
    <property type="evidence" value="ECO:0007669"/>
    <property type="project" value="UniProtKB-KW"/>
</dbReference>
<name>A0AAU9XSR1_9CNID</name>
<dbReference type="Pfam" id="PF00999">
    <property type="entry name" value="Na_H_Exchanger"/>
    <property type="match status" value="1"/>
</dbReference>
<dbReference type="GO" id="GO:0003700">
    <property type="term" value="F:DNA-binding transcription factor activity"/>
    <property type="evidence" value="ECO:0007669"/>
    <property type="project" value="InterPro"/>
</dbReference>
<dbReference type="SUPFAM" id="SSF57716">
    <property type="entry name" value="Glucocorticoid receptor-like (DNA-binding domain)"/>
    <property type="match status" value="1"/>
</dbReference>
<dbReference type="PANTHER" id="PTHR10110:SF187">
    <property type="entry name" value="SODIUM_HYDROGEN EXCHANGER"/>
    <property type="match status" value="1"/>
</dbReference>
<evidence type="ECO:0000256" key="18">
    <source>
        <dbReference type="ARBA" id="ARBA00023163"/>
    </source>
</evidence>
<feature type="transmembrane region" description="Helical" evidence="24">
    <location>
        <begin position="453"/>
        <end position="474"/>
    </location>
</feature>
<dbReference type="AlphaFoldDB" id="A0AAU9XSR1"/>
<feature type="transmembrane region" description="Helical" evidence="24">
    <location>
        <begin position="730"/>
        <end position="750"/>
    </location>
</feature>
<dbReference type="GO" id="GO:0055038">
    <property type="term" value="C:recycling endosome membrane"/>
    <property type="evidence" value="ECO:0007669"/>
    <property type="project" value="UniProtKB-SubCell"/>
</dbReference>
<dbReference type="InterPro" id="IPR001628">
    <property type="entry name" value="Znf_hrmn_rcpt"/>
</dbReference>
<keyword evidence="15 22" id="KW-0406">Ion transport</keyword>
<feature type="compositionally biased region" description="Polar residues" evidence="23">
    <location>
        <begin position="135"/>
        <end position="144"/>
    </location>
</feature>
<keyword evidence="12 24" id="KW-1133">Transmembrane helix</keyword>
<dbReference type="Gene3D" id="1.10.565.10">
    <property type="entry name" value="Retinoid X Receptor"/>
    <property type="match status" value="1"/>
</dbReference>
<evidence type="ECO:0000256" key="5">
    <source>
        <dbReference type="ARBA" id="ARBA00022448"/>
    </source>
</evidence>
<feature type="domain" description="NR LBD" evidence="26">
    <location>
        <begin position="206"/>
        <end position="438"/>
    </location>
</feature>